<feature type="compositionally biased region" description="Acidic residues" evidence="6">
    <location>
        <begin position="372"/>
        <end position="382"/>
    </location>
</feature>
<evidence type="ECO:0000259" key="7">
    <source>
        <dbReference type="PROSITE" id="PS50237"/>
    </source>
</evidence>
<accession>A0A8H7PEJ5</accession>
<evidence type="ECO:0000256" key="4">
    <source>
        <dbReference type="ARBA" id="ARBA00022786"/>
    </source>
</evidence>
<reference evidence="8" key="1">
    <citation type="submission" date="2020-12" db="EMBL/GenBank/DDBJ databases">
        <title>Metabolic potential, ecology and presence of endohyphal bacteria is reflected in genomic diversity of Mucoromycotina.</title>
        <authorList>
            <person name="Muszewska A."/>
            <person name="Okrasinska A."/>
            <person name="Steczkiewicz K."/>
            <person name="Drgas O."/>
            <person name="Orlowska M."/>
            <person name="Perlinska-Lenart U."/>
            <person name="Aleksandrzak-Piekarczyk T."/>
            <person name="Szatraj K."/>
            <person name="Zielenkiewicz U."/>
            <person name="Pilsyk S."/>
            <person name="Malc E."/>
            <person name="Mieczkowski P."/>
            <person name="Kruszewska J.S."/>
            <person name="Biernat P."/>
            <person name="Pawlowska J."/>
        </authorList>
    </citation>
    <scope>NUCLEOTIDE SEQUENCE</scope>
    <source>
        <strain evidence="8">WA0000051536</strain>
    </source>
</reference>
<dbReference type="Gene3D" id="3.30.2410.10">
    <property type="entry name" value="Hect, E3 ligase catalytic domain"/>
    <property type="match status" value="1"/>
</dbReference>
<feature type="domain" description="HECT" evidence="7">
    <location>
        <begin position="750"/>
        <end position="1085"/>
    </location>
</feature>
<feature type="region of interest" description="Disordered" evidence="6">
    <location>
        <begin position="361"/>
        <end position="382"/>
    </location>
</feature>
<dbReference type="GO" id="GO:0000209">
    <property type="term" value="P:protein polyubiquitination"/>
    <property type="evidence" value="ECO:0007669"/>
    <property type="project" value="InterPro"/>
</dbReference>
<dbReference type="FunFam" id="3.30.2160.10:FF:000002">
    <property type="entry name" value="Putative Ubiquitin-protein ligase E3C"/>
    <property type="match status" value="1"/>
</dbReference>
<dbReference type="CDD" id="cd00078">
    <property type="entry name" value="HECTc"/>
    <property type="match status" value="1"/>
</dbReference>
<feature type="active site" description="Glycyl thioester intermediate" evidence="5">
    <location>
        <position position="1053"/>
    </location>
</feature>
<evidence type="ECO:0000313" key="9">
    <source>
        <dbReference type="Proteomes" id="UP000612746"/>
    </source>
</evidence>
<comment type="caution">
    <text evidence="8">The sequence shown here is derived from an EMBL/GenBank/DDBJ whole genome shotgun (WGS) entry which is preliminary data.</text>
</comment>
<dbReference type="InterPro" id="IPR000569">
    <property type="entry name" value="HECT_dom"/>
</dbReference>
<dbReference type="OrthoDB" id="8068875at2759"/>
<evidence type="ECO:0000313" key="8">
    <source>
        <dbReference type="EMBL" id="KAG2172484.1"/>
    </source>
</evidence>
<dbReference type="Gene3D" id="3.90.1750.10">
    <property type="entry name" value="Hect, E3 ligase catalytic domains"/>
    <property type="match status" value="1"/>
</dbReference>
<keyword evidence="4 5" id="KW-0833">Ubl conjugation pathway</keyword>
<dbReference type="EC" id="2.3.2.26" evidence="2"/>
<evidence type="ECO:0000256" key="2">
    <source>
        <dbReference type="ARBA" id="ARBA00012485"/>
    </source>
</evidence>
<organism evidence="8 9">
    <name type="scientific">Umbelopsis vinacea</name>
    <dbReference type="NCBI Taxonomy" id="44442"/>
    <lineage>
        <taxon>Eukaryota</taxon>
        <taxon>Fungi</taxon>
        <taxon>Fungi incertae sedis</taxon>
        <taxon>Mucoromycota</taxon>
        <taxon>Mucoromycotina</taxon>
        <taxon>Umbelopsidomycetes</taxon>
        <taxon>Umbelopsidales</taxon>
        <taxon>Umbelopsidaceae</taxon>
        <taxon>Umbelopsis</taxon>
    </lineage>
</organism>
<comment type="catalytic activity">
    <reaction evidence="1">
        <text>S-ubiquitinyl-[E2 ubiquitin-conjugating enzyme]-L-cysteine + [acceptor protein]-L-lysine = [E2 ubiquitin-conjugating enzyme]-L-cysteine + N(6)-ubiquitinyl-[acceptor protein]-L-lysine.</text>
        <dbReference type="EC" id="2.3.2.26"/>
    </reaction>
</comment>
<dbReference type="SUPFAM" id="SSF56204">
    <property type="entry name" value="Hect, E3 ligase catalytic domain"/>
    <property type="match status" value="1"/>
</dbReference>
<dbReference type="SMART" id="SM00119">
    <property type="entry name" value="HECTc"/>
    <property type="match status" value="1"/>
</dbReference>
<protein>
    <recommendedName>
        <fullName evidence="2">HECT-type E3 ubiquitin transferase</fullName>
        <ecNumber evidence="2">2.3.2.26</ecNumber>
    </recommendedName>
</protein>
<evidence type="ECO:0000256" key="3">
    <source>
        <dbReference type="ARBA" id="ARBA00022679"/>
    </source>
</evidence>
<dbReference type="Pfam" id="PF00632">
    <property type="entry name" value="HECT"/>
    <property type="match status" value="1"/>
</dbReference>
<evidence type="ECO:0000256" key="1">
    <source>
        <dbReference type="ARBA" id="ARBA00000885"/>
    </source>
</evidence>
<dbReference type="GO" id="GO:0006511">
    <property type="term" value="P:ubiquitin-dependent protein catabolic process"/>
    <property type="evidence" value="ECO:0007669"/>
    <property type="project" value="TreeGrafter"/>
</dbReference>
<dbReference type="PROSITE" id="PS50096">
    <property type="entry name" value="IQ"/>
    <property type="match status" value="1"/>
</dbReference>
<dbReference type="EMBL" id="JAEPRA010000024">
    <property type="protein sequence ID" value="KAG2172484.1"/>
    <property type="molecule type" value="Genomic_DNA"/>
</dbReference>
<dbReference type="GO" id="GO:0061630">
    <property type="term" value="F:ubiquitin protein ligase activity"/>
    <property type="evidence" value="ECO:0007669"/>
    <property type="project" value="UniProtKB-EC"/>
</dbReference>
<dbReference type="PROSITE" id="PS50237">
    <property type="entry name" value="HECT"/>
    <property type="match status" value="1"/>
</dbReference>
<keyword evidence="3" id="KW-0808">Transferase</keyword>
<dbReference type="Gene3D" id="3.30.2160.10">
    <property type="entry name" value="Hect, E3 ligase catalytic domain"/>
    <property type="match status" value="1"/>
</dbReference>
<dbReference type="Proteomes" id="UP000612746">
    <property type="component" value="Unassembled WGS sequence"/>
</dbReference>
<dbReference type="InterPro" id="IPR035983">
    <property type="entry name" value="Hect_E3_ubiquitin_ligase"/>
</dbReference>
<evidence type="ECO:0000256" key="5">
    <source>
        <dbReference type="PROSITE-ProRule" id="PRU00104"/>
    </source>
</evidence>
<proteinExistence type="predicted"/>
<dbReference type="AlphaFoldDB" id="A0A8H7PEJ5"/>
<gene>
    <name evidence="8" type="ORF">INT44_006657</name>
</gene>
<dbReference type="FunFam" id="3.30.2410.10:FF:000011">
    <property type="entry name" value="Putative Ubiquitin-protein ligase E3C"/>
    <property type="match status" value="1"/>
</dbReference>
<sequence length="1085" mass="124156">MNSFSFEGNYKAKRNINLGGVRAQEDKKRLLEKAQRERKAREAERLRNKTATRIQAFYRGRQEASRNRTALRQDFEGSFSKLQNLLQAQCTPDDIAQNEVQTLRLLLGLMKEDGPNTRHIVTQFLEWLLIPHDNAIVLPWLSDDEELGDIWEWQIKLLLSRITLTFDKSAPADNLTRLHFMQLLLSKETYSTKGISTGVADSIRQSVATHLLIRKNIYNTIHTYFSEHDQNEMEQIEALVGLLINIMKIEYQTPGFSTGREDMTRTFVMQILTIRSLAQRISPQQYASVLQVIGIERVLRAILEVGQEQSLEPTRLIGLLENVIAMKSSAKLALSSKDMICFAQILVLILQQSSPHFFIESEETNETQMIENESDESDEEDRDIDMDAQENKRNEFQWKDLDANEQKCLSELHDEAFLTDIVNSLFSHHQPNGIDRHTAITLLSEIFNLLIIRWPMYKIKIFGLLLYNLTIPDSATGTHNFVQELWSVWKSGTVSQEIGKLPLASSSSRIVSYILNPVYRGEWNIMMMLCELYHRSLVTIGDDEFFNSQEGKNPLDTQEILDLSLDLKSITFALLWNASLLDVDTNTTGTVDLNALRSSVTRLIQHLHARDSRRPFCPPDFWFIVGLDIATFRETAIADEFSMGTEVQDNRTPRKAPSKLRMARISPHLGILNNIPFVLPFEDRVEVFRMFIRNDRRSLYGGMMQVPDDADVDFSFLPPVARVTIRRDYVFEDGFTHLYGLVQVTEITTVGADLRRKIAISFVDEFGLLEAGVDGGGVFKEFLTTLARQAFDVNYGLFMVTEDQLLYPNSTKYARETAQLAYFEFLGLIIGKALYEGILVEVAFAGFFLSKCLGKMNYLDDLPSLDYELYKGLINLKNYDGNVEDLCLDFSITDNNVESSEIIDLIPNGRNVPVTNENRIRYIYLVANYRLNIQIGRQCKAFFRGLSTIIDPKWIRMFNQKELQVLLGGASIPIDIEDLRANTIYSGYTEDEDIMENFWTVLREIDNEQRSKFVKFVTSCSRPPLLGFKGLNPQFCIRNAGGFDSRLPTSSTCVNLLKLPRYSNLDILKQKLLYAINAEAGFDLS</sequence>
<dbReference type="PANTHER" id="PTHR45700">
    <property type="entry name" value="UBIQUITIN-PROTEIN LIGASE E3C"/>
    <property type="match status" value="1"/>
</dbReference>
<dbReference type="InterPro" id="IPR044611">
    <property type="entry name" value="E3A/B/C-like"/>
</dbReference>
<dbReference type="PANTHER" id="PTHR45700:SF2">
    <property type="entry name" value="UBIQUITIN-PROTEIN LIGASE E3C"/>
    <property type="match status" value="1"/>
</dbReference>
<keyword evidence="9" id="KW-1185">Reference proteome</keyword>
<evidence type="ECO:0000256" key="6">
    <source>
        <dbReference type="SAM" id="MobiDB-lite"/>
    </source>
</evidence>
<name>A0A8H7PEJ5_9FUNG</name>